<evidence type="ECO:0000313" key="2">
    <source>
        <dbReference type="Proteomes" id="UP000504610"/>
    </source>
</evidence>
<keyword evidence="2" id="KW-1185">Reference proteome</keyword>
<dbReference type="AlphaFoldDB" id="A0A6J0L549"/>
<reference evidence="3 4" key="2">
    <citation type="submission" date="2025-04" db="UniProtKB">
        <authorList>
            <consortium name="RefSeq"/>
        </authorList>
    </citation>
    <scope>IDENTIFICATION</scope>
    <source>
        <tissue evidence="3 4">Leaf</tissue>
    </source>
</reference>
<dbReference type="SUPFAM" id="SSF47616">
    <property type="entry name" value="GST C-terminal domain-like"/>
    <property type="match status" value="1"/>
</dbReference>
<dbReference type="PANTHER" id="PTHR11595:SF21">
    <property type="entry name" value="ELONGATION FACTOR 1-BETA"/>
    <property type="match status" value="1"/>
</dbReference>
<keyword evidence="3 4" id="KW-0251">Elongation factor</keyword>
<name>A0A6J0L549_RAPSA</name>
<dbReference type="RefSeq" id="XP_056850495.1">
    <property type="nucleotide sequence ID" value="XM_056994515.1"/>
</dbReference>
<feature type="compositionally biased region" description="Basic and acidic residues" evidence="1">
    <location>
        <begin position="104"/>
        <end position="116"/>
    </location>
</feature>
<dbReference type="GO" id="GO:0005853">
    <property type="term" value="C:eukaryotic translation elongation factor 1 complex"/>
    <property type="evidence" value="ECO:0007669"/>
    <property type="project" value="InterPro"/>
</dbReference>
<protein>
    <submittedName>
        <fullName evidence="3 4">Elongation factor 1-delta 1 isoform X1</fullName>
    </submittedName>
</protein>
<reference evidence="2" key="1">
    <citation type="journal article" date="2019" name="Database">
        <title>The radish genome database (RadishGD): an integrated information resource for radish genomics.</title>
        <authorList>
            <person name="Yu H.J."/>
            <person name="Baek S."/>
            <person name="Lee Y.J."/>
            <person name="Cho A."/>
            <person name="Mun J.H."/>
        </authorList>
    </citation>
    <scope>NUCLEOTIDE SEQUENCE [LARGE SCALE GENOMIC DNA]</scope>
    <source>
        <strain evidence="2">cv. WK10039</strain>
    </source>
</reference>
<dbReference type="GO" id="GO:0005085">
    <property type="term" value="F:guanyl-nucleotide exchange factor activity"/>
    <property type="evidence" value="ECO:0007669"/>
    <property type="project" value="TreeGrafter"/>
</dbReference>
<dbReference type="FunFam" id="1.20.1050.130:FF:000006">
    <property type="entry name" value="Elongation factor 1-delta 1"/>
    <property type="match status" value="1"/>
</dbReference>
<dbReference type="InterPro" id="IPR036282">
    <property type="entry name" value="Glutathione-S-Trfase_C_sf"/>
</dbReference>
<accession>A0A6J0L549</accession>
<evidence type="ECO:0000313" key="3">
    <source>
        <dbReference type="RefSeq" id="XP_056850492.1"/>
    </source>
</evidence>
<feature type="compositionally biased region" description="Low complexity" evidence="1">
    <location>
        <begin position="86"/>
        <end position="96"/>
    </location>
</feature>
<dbReference type="InterPro" id="IPR049720">
    <property type="entry name" value="EF1B_bsu/dsu"/>
</dbReference>
<dbReference type="KEGG" id="rsz:108826137"/>
<dbReference type="GeneID" id="108826137"/>
<proteinExistence type="predicted"/>
<feature type="region of interest" description="Disordered" evidence="1">
    <location>
        <begin position="86"/>
        <end position="116"/>
    </location>
</feature>
<evidence type="ECO:0000256" key="1">
    <source>
        <dbReference type="SAM" id="MobiDB-lite"/>
    </source>
</evidence>
<dbReference type="GO" id="GO:0005829">
    <property type="term" value="C:cytosol"/>
    <property type="evidence" value="ECO:0007669"/>
    <property type="project" value="TreeGrafter"/>
</dbReference>
<dbReference type="RefSeq" id="XP_056850492.1">
    <property type="nucleotide sequence ID" value="XM_056994512.1"/>
</dbReference>
<dbReference type="PANTHER" id="PTHR11595">
    <property type="entry name" value="EF-HAND AND COILED-COIL DOMAIN-CONTAINING FAMILY MEMBER"/>
    <property type="match status" value="1"/>
</dbReference>
<dbReference type="GO" id="GO:0003746">
    <property type="term" value="F:translation elongation factor activity"/>
    <property type="evidence" value="ECO:0007669"/>
    <property type="project" value="UniProtKB-KW"/>
</dbReference>
<gene>
    <name evidence="3 4 5" type="primary">LOC108826137</name>
</gene>
<sequence length="116" mass="12433">MAASFPNFNSDSGLKKLDEHLLTRSYITGYQASKDDITVFTALAKPPTSQYVNASRWYSHIDALLRISGVSAEGSSVIVEGSAPVAEEAVATPPAADSKITQNEQRDSDNADQAKE</sequence>
<dbReference type="OrthoDB" id="331763at2759"/>
<evidence type="ECO:0000313" key="4">
    <source>
        <dbReference type="RefSeq" id="XP_056850494.1"/>
    </source>
</evidence>
<organism evidence="2 3">
    <name type="scientific">Raphanus sativus</name>
    <name type="common">Radish</name>
    <name type="synonym">Raphanus raphanistrum var. sativus</name>
    <dbReference type="NCBI Taxonomy" id="3726"/>
    <lineage>
        <taxon>Eukaryota</taxon>
        <taxon>Viridiplantae</taxon>
        <taxon>Streptophyta</taxon>
        <taxon>Embryophyta</taxon>
        <taxon>Tracheophyta</taxon>
        <taxon>Spermatophyta</taxon>
        <taxon>Magnoliopsida</taxon>
        <taxon>eudicotyledons</taxon>
        <taxon>Gunneridae</taxon>
        <taxon>Pentapetalae</taxon>
        <taxon>rosids</taxon>
        <taxon>malvids</taxon>
        <taxon>Brassicales</taxon>
        <taxon>Brassicaceae</taxon>
        <taxon>Brassiceae</taxon>
        <taxon>Raphanus</taxon>
    </lineage>
</organism>
<evidence type="ECO:0000313" key="5">
    <source>
        <dbReference type="RefSeq" id="XP_056850495.1"/>
    </source>
</evidence>
<keyword evidence="3 4" id="KW-0648">Protein biosynthesis</keyword>
<dbReference type="RefSeq" id="XP_056850494.1">
    <property type="nucleotide sequence ID" value="XM_056994514.1"/>
</dbReference>
<dbReference type="Proteomes" id="UP000504610">
    <property type="component" value="Chromosome 9"/>
</dbReference>
<dbReference type="Gene3D" id="1.20.1050.130">
    <property type="match status" value="1"/>
</dbReference>